<dbReference type="AlphaFoldDB" id="A0A2S6FJ29"/>
<sequence length="155" mass="17231">MGMQISVAIVAVMLMEAGTLWSSVLQRERELELLARGGEIRRAIGLYYQHGKTFPKTLDDLVLDRRQPTTQRYLRRVYEDPLLGTNEWGLIQGPGDTIMGVFSTAKGTPFKQSNFSRENQSFSGQGSYQGWMFLYGPGQSNPPKSVTPNGAQPTG</sequence>
<reference evidence="2" key="1">
    <citation type="submission" date="2017-06" db="EMBL/GenBank/DDBJ databases">
        <authorList>
            <person name="Furmanczyk E.M."/>
        </authorList>
    </citation>
    <scope>NUCLEOTIDE SEQUENCE [LARGE SCALE GENOMIC DNA]</scope>
    <source>
        <strain evidence="2">AP3_16</strain>
    </source>
</reference>
<comment type="caution">
    <text evidence="1">The sequence shown here is derived from an EMBL/GenBank/DDBJ whole genome shotgun (WGS) entry which is preliminary data.</text>
</comment>
<keyword evidence="2" id="KW-1185">Reference proteome</keyword>
<dbReference type="SUPFAM" id="SSF54523">
    <property type="entry name" value="Pili subunits"/>
    <property type="match status" value="1"/>
</dbReference>
<dbReference type="EMBL" id="NIRS01000005">
    <property type="protein sequence ID" value="PPK37459.1"/>
    <property type="molecule type" value="Genomic_DNA"/>
</dbReference>
<accession>A0A2S6FJ29</accession>
<gene>
    <name evidence="1" type="ORF">CD175_18695</name>
</gene>
<name>A0A2S6FJ29_9PSED</name>
<organism evidence="1 2">
    <name type="scientific">Pseudomonas laurylsulfatiphila</name>
    <dbReference type="NCBI Taxonomy" id="2011015"/>
    <lineage>
        <taxon>Bacteria</taxon>
        <taxon>Pseudomonadati</taxon>
        <taxon>Pseudomonadota</taxon>
        <taxon>Gammaproteobacteria</taxon>
        <taxon>Pseudomonadales</taxon>
        <taxon>Pseudomonadaceae</taxon>
        <taxon>Pseudomonas</taxon>
    </lineage>
</organism>
<dbReference type="InterPro" id="IPR045584">
    <property type="entry name" value="Pilin-like"/>
</dbReference>
<evidence type="ECO:0000313" key="2">
    <source>
        <dbReference type="Proteomes" id="UP000238541"/>
    </source>
</evidence>
<evidence type="ECO:0008006" key="3">
    <source>
        <dbReference type="Google" id="ProtNLM"/>
    </source>
</evidence>
<evidence type="ECO:0000313" key="1">
    <source>
        <dbReference type="EMBL" id="PPK37459.1"/>
    </source>
</evidence>
<dbReference type="Proteomes" id="UP000238541">
    <property type="component" value="Unassembled WGS sequence"/>
</dbReference>
<proteinExistence type="predicted"/>
<protein>
    <recommendedName>
        <fullName evidence="3">Type II secretion system protein</fullName>
    </recommendedName>
</protein>